<keyword evidence="2" id="KW-1185">Reference proteome</keyword>
<proteinExistence type="predicted"/>
<dbReference type="EMBL" id="LR216287">
    <property type="protein sequence ID" value="VFJ12893.1"/>
    <property type="molecule type" value="Genomic_DNA"/>
</dbReference>
<dbReference type="AlphaFoldDB" id="A0A484I820"/>
<accession>A0A484I820</accession>
<organism evidence="1 2">
    <name type="scientific">Candidatus Nitrosocosmicus franklandianus</name>
    <dbReference type="NCBI Taxonomy" id="1798806"/>
    <lineage>
        <taxon>Archaea</taxon>
        <taxon>Nitrososphaerota</taxon>
        <taxon>Nitrososphaeria</taxon>
        <taxon>Nitrososphaerales</taxon>
        <taxon>Nitrososphaeraceae</taxon>
        <taxon>Candidatus Nitrosocosmicus</taxon>
    </lineage>
</organism>
<name>A0A484I820_9ARCH</name>
<reference evidence="1 2" key="1">
    <citation type="submission" date="2019-02" db="EMBL/GenBank/DDBJ databases">
        <authorList>
            <person name="Lehtovirta-Morley E L."/>
        </authorList>
    </citation>
    <scope>NUCLEOTIDE SEQUENCE [LARGE SCALE GENOMIC DNA]</scope>
    <source>
        <strain evidence="1">NFRAN1</strain>
    </source>
</reference>
<sequence>MPRLLQYQSIKHFESKIQMALLNRIMFKIIDKLNFLGDNKFCQNQMMNSL</sequence>
<gene>
    <name evidence="1" type="ORF">NFRAN_0571</name>
</gene>
<protein>
    <submittedName>
        <fullName evidence="1">Uncharacterized protein</fullName>
    </submittedName>
</protein>
<evidence type="ECO:0000313" key="2">
    <source>
        <dbReference type="Proteomes" id="UP000294299"/>
    </source>
</evidence>
<dbReference type="KEGG" id="nfn:NFRAN_0571"/>
<evidence type="ECO:0000313" key="1">
    <source>
        <dbReference type="EMBL" id="VFJ12893.1"/>
    </source>
</evidence>
<dbReference type="Proteomes" id="UP000294299">
    <property type="component" value="Chromosome NFRAN"/>
</dbReference>